<dbReference type="PROSITE" id="PS51063">
    <property type="entry name" value="HTH_CRP_2"/>
    <property type="match status" value="1"/>
</dbReference>
<keyword evidence="1" id="KW-0805">Transcription regulation</keyword>
<accession>A0A1X7BWG7</accession>
<evidence type="ECO:0000313" key="7">
    <source>
        <dbReference type="Proteomes" id="UP000193224"/>
    </source>
</evidence>
<evidence type="ECO:0000256" key="3">
    <source>
        <dbReference type="ARBA" id="ARBA00023163"/>
    </source>
</evidence>
<evidence type="ECO:0000259" key="5">
    <source>
        <dbReference type="PROSITE" id="PS51063"/>
    </source>
</evidence>
<dbReference type="GO" id="GO:0003677">
    <property type="term" value="F:DNA binding"/>
    <property type="evidence" value="ECO:0007669"/>
    <property type="project" value="UniProtKB-KW"/>
</dbReference>
<sequence length="230" mass="26050">MVDLKESLKKISLFASMSHTDLAFIAERTKTLSICSQELLFSAGEKSSDVYFIFEGKLAVKYFSESGREISYTTVSSGSILGEFSAVDLLPRSATVVCEDDAILGKMKSNYFSEILVRFPVVAETVINKLVEKNRRLVNRIFEYDALTLRQRICREILRIQAQRERESGKKTRKLSNFPTHYHIATMIGSHREAVSRELSSLEKSGVITSGRRTLQIERQDLLSMLANSH</sequence>
<dbReference type="SMART" id="SM00100">
    <property type="entry name" value="cNMP"/>
    <property type="match status" value="1"/>
</dbReference>
<keyword evidence="7" id="KW-1185">Reference proteome</keyword>
<dbReference type="Proteomes" id="UP000193224">
    <property type="component" value="Unassembled WGS sequence"/>
</dbReference>
<feature type="domain" description="Cyclic nucleotide-binding" evidence="4">
    <location>
        <begin position="13"/>
        <end position="133"/>
    </location>
</feature>
<dbReference type="InterPro" id="IPR000595">
    <property type="entry name" value="cNMP-bd_dom"/>
</dbReference>
<dbReference type="InterPro" id="IPR014710">
    <property type="entry name" value="RmlC-like_jellyroll"/>
</dbReference>
<organism evidence="6 7">
    <name type="scientific">Roseovarius aestuarii</name>
    <dbReference type="NCBI Taxonomy" id="475083"/>
    <lineage>
        <taxon>Bacteria</taxon>
        <taxon>Pseudomonadati</taxon>
        <taxon>Pseudomonadota</taxon>
        <taxon>Alphaproteobacteria</taxon>
        <taxon>Rhodobacterales</taxon>
        <taxon>Roseobacteraceae</taxon>
        <taxon>Roseovarius</taxon>
    </lineage>
</organism>
<dbReference type="Gene3D" id="2.60.120.10">
    <property type="entry name" value="Jelly Rolls"/>
    <property type="match status" value="1"/>
</dbReference>
<dbReference type="SUPFAM" id="SSF51206">
    <property type="entry name" value="cAMP-binding domain-like"/>
    <property type="match status" value="1"/>
</dbReference>
<reference evidence="6 7" key="1">
    <citation type="submission" date="2017-03" db="EMBL/GenBank/DDBJ databases">
        <authorList>
            <person name="Afonso C.L."/>
            <person name="Miller P.J."/>
            <person name="Scott M.A."/>
            <person name="Spackman E."/>
            <person name="Goraichik I."/>
            <person name="Dimitrov K.M."/>
            <person name="Suarez D.L."/>
            <person name="Swayne D.E."/>
        </authorList>
    </citation>
    <scope>NUCLEOTIDE SEQUENCE [LARGE SCALE GENOMIC DNA]</scope>
    <source>
        <strain evidence="6 7">CECT 7745</strain>
    </source>
</reference>
<dbReference type="AlphaFoldDB" id="A0A1X7BWG7"/>
<dbReference type="PROSITE" id="PS50042">
    <property type="entry name" value="CNMP_BINDING_3"/>
    <property type="match status" value="1"/>
</dbReference>
<dbReference type="Pfam" id="PF00027">
    <property type="entry name" value="cNMP_binding"/>
    <property type="match status" value="1"/>
</dbReference>
<keyword evidence="2" id="KW-0238">DNA-binding</keyword>
<dbReference type="PANTHER" id="PTHR24567:SF68">
    <property type="entry name" value="DNA-BINDING TRANSCRIPTIONAL DUAL REGULATOR CRP"/>
    <property type="match status" value="1"/>
</dbReference>
<dbReference type="InterPro" id="IPR036388">
    <property type="entry name" value="WH-like_DNA-bd_sf"/>
</dbReference>
<protein>
    <submittedName>
        <fullName evidence="6">cAMP receptor protein</fullName>
    </submittedName>
</protein>
<dbReference type="CDD" id="cd00038">
    <property type="entry name" value="CAP_ED"/>
    <property type="match status" value="1"/>
</dbReference>
<dbReference type="OrthoDB" id="9776746at2"/>
<evidence type="ECO:0000313" key="6">
    <source>
        <dbReference type="EMBL" id="SMC14002.1"/>
    </source>
</evidence>
<dbReference type="SUPFAM" id="SSF46785">
    <property type="entry name" value="Winged helix' DNA-binding domain"/>
    <property type="match status" value="1"/>
</dbReference>
<proteinExistence type="predicted"/>
<dbReference type="EMBL" id="FWXB01000019">
    <property type="protein sequence ID" value="SMC14002.1"/>
    <property type="molecule type" value="Genomic_DNA"/>
</dbReference>
<keyword evidence="3" id="KW-0804">Transcription</keyword>
<feature type="domain" description="HTH crp-type" evidence="5">
    <location>
        <begin position="147"/>
        <end position="221"/>
    </location>
</feature>
<dbReference type="InterPro" id="IPR012318">
    <property type="entry name" value="HTH_CRP"/>
</dbReference>
<dbReference type="GO" id="GO:0003700">
    <property type="term" value="F:DNA-binding transcription factor activity"/>
    <property type="evidence" value="ECO:0007669"/>
    <property type="project" value="TreeGrafter"/>
</dbReference>
<dbReference type="PANTHER" id="PTHR24567">
    <property type="entry name" value="CRP FAMILY TRANSCRIPTIONAL REGULATORY PROTEIN"/>
    <property type="match status" value="1"/>
</dbReference>
<keyword evidence="6" id="KW-0675">Receptor</keyword>
<gene>
    <name evidence="6" type="primary">crp_2</name>
    <name evidence="6" type="ORF">ROA7745_03864</name>
</gene>
<evidence type="ECO:0000256" key="2">
    <source>
        <dbReference type="ARBA" id="ARBA00023125"/>
    </source>
</evidence>
<dbReference type="Pfam" id="PF13545">
    <property type="entry name" value="HTH_Crp_2"/>
    <property type="match status" value="1"/>
</dbReference>
<dbReference type="InterPro" id="IPR050397">
    <property type="entry name" value="Env_Response_Regulators"/>
</dbReference>
<evidence type="ECO:0000259" key="4">
    <source>
        <dbReference type="PROSITE" id="PS50042"/>
    </source>
</evidence>
<dbReference type="GO" id="GO:0005829">
    <property type="term" value="C:cytosol"/>
    <property type="evidence" value="ECO:0007669"/>
    <property type="project" value="TreeGrafter"/>
</dbReference>
<dbReference type="RefSeq" id="WP_085801926.1">
    <property type="nucleotide sequence ID" value="NZ_FWXB01000019.1"/>
</dbReference>
<name>A0A1X7BWG7_9RHOB</name>
<evidence type="ECO:0000256" key="1">
    <source>
        <dbReference type="ARBA" id="ARBA00023015"/>
    </source>
</evidence>
<dbReference type="Gene3D" id="1.10.10.10">
    <property type="entry name" value="Winged helix-like DNA-binding domain superfamily/Winged helix DNA-binding domain"/>
    <property type="match status" value="1"/>
</dbReference>
<dbReference type="InterPro" id="IPR018490">
    <property type="entry name" value="cNMP-bd_dom_sf"/>
</dbReference>
<dbReference type="InterPro" id="IPR036390">
    <property type="entry name" value="WH_DNA-bd_sf"/>
</dbReference>